<comment type="caution">
    <text evidence="1">The sequence shown here is derived from an EMBL/GenBank/DDBJ whole genome shotgun (WGS) entry which is preliminary data.</text>
</comment>
<reference evidence="1 2" key="1">
    <citation type="submission" date="2012-10" db="EMBL/GenBank/DDBJ databases">
        <authorList>
            <person name="Harkins D.M."/>
            <person name="Durkin A.S."/>
            <person name="Brinkac L.M."/>
            <person name="Selengut J.D."/>
            <person name="Sanka R."/>
            <person name="DePew J."/>
            <person name="Purushe J."/>
            <person name="Peacock S.J."/>
            <person name="Thaipadungpanit J."/>
            <person name="Wuthiekanun V.W."/>
            <person name="Day N.P."/>
            <person name="Vinetz J.M."/>
            <person name="Sutton G.G."/>
            <person name="Nelson W.C."/>
            <person name="Fouts D.E."/>
        </authorList>
    </citation>
    <scope>NUCLEOTIDE SEQUENCE [LARGE SCALE GENOMIC DNA]</scope>
    <source>
        <strain evidence="1 2">H1</strain>
    </source>
</reference>
<gene>
    <name evidence="1" type="ORF">LEP1GSC081_4027</name>
</gene>
<dbReference type="AlphaFoldDB" id="A0A0E2BA16"/>
<proteinExistence type="predicted"/>
<dbReference type="Proteomes" id="UP000006253">
    <property type="component" value="Unassembled WGS sequence"/>
</dbReference>
<sequence>MDLTDILRNRRLLYTTKNKLERENTFVRWFEKETVNFNSA</sequence>
<evidence type="ECO:0000313" key="2">
    <source>
        <dbReference type="Proteomes" id="UP000006253"/>
    </source>
</evidence>
<accession>A0A0E2BA16</accession>
<dbReference type="EMBL" id="AHMY02000003">
    <property type="protein sequence ID" value="EKO17748.1"/>
    <property type="molecule type" value="Genomic_DNA"/>
</dbReference>
<organism evidence="1 2">
    <name type="scientific">Leptospira kirschneri str. H1</name>
    <dbReference type="NCBI Taxonomy" id="1049966"/>
    <lineage>
        <taxon>Bacteria</taxon>
        <taxon>Pseudomonadati</taxon>
        <taxon>Spirochaetota</taxon>
        <taxon>Spirochaetia</taxon>
        <taxon>Leptospirales</taxon>
        <taxon>Leptospiraceae</taxon>
        <taxon>Leptospira</taxon>
    </lineage>
</organism>
<protein>
    <submittedName>
        <fullName evidence="1">Uncharacterized protein</fullName>
    </submittedName>
</protein>
<name>A0A0E2BA16_9LEPT</name>
<evidence type="ECO:0000313" key="1">
    <source>
        <dbReference type="EMBL" id="EKO17748.1"/>
    </source>
</evidence>